<dbReference type="EMBL" id="MH651189">
    <property type="protein sequence ID" value="AXQ65187.1"/>
    <property type="molecule type" value="Genomic_DNA"/>
</dbReference>
<evidence type="ECO:0000313" key="1">
    <source>
        <dbReference type="EMBL" id="AXQ65187.1"/>
    </source>
</evidence>
<gene>
    <name evidence="1" type="primary">68</name>
    <name evidence="1" type="ORF">SEA_SCHMIDT_68</name>
</gene>
<reference evidence="1 2" key="1">
    <citation type="submission" date="2018-07" db="EMBL/GenBank/DDBJ databases">
        <authorList>
            <person name="Roberston F.H."/>
            <person name="Ghiringhelli B.C."/>
            <person name="Garcia S."/>
            <person name="Henry S."/>
            <person name="Naegele L."/>
            <person name="Slowan-Pomeroy T."/>
            <person name="Briggs L.A."/>
            <person name="Warner M.H."/>
            <person name="Garlena R.A."/>
            <person name="Russell D.A."/>
            <person name="Pope W.H."/>
            <person name="Jacobs-Sera D."/>
            <person name="Hatfull G.F."/>
        </authorList>
    </citation>
    <scope>NUCLEOTIDE SEQUENCE [LARGE SCALE GENOMIC DNA]</scope>
</reference>
<name>A0A385E2N0_9CAUD</name>
<accession>A0A385E2N0</accession>
<sequence length="50" mass="5321">MASSKPQLRSIVVELPEPELMKLVKLAASEGTTTRAIASQKLLDAAKGIE</sequence>
<dbReference type="RefSeq" id="YP_010051008.1">
    <property type="nucleotide sequence ID" value="NC_054436.1"/>
</dbReference>
<protein>
    <recommendedName>
        <fullName evidence="3">Ribbon-helix-helix DNA binding domain protein</fullName>
    </recommendedName>
</protein>
<dbReference type="Proteomes" id="UP000262719">
    <property type="component" value="Segment"/>
</dbReference>
<evidence type="ECO:0008006" key="3">
    <source>
        <dbReference type="Google" id="ProtNLM"/>
    </source>
</evidence>
<dbReference type="GeneID" id="63911755"/>
<dbReference type="KEGG" id="vg:63911755"/>
<organism evidence="1 2">
    <name type="scientific">Gordonia phage Schmidt</name>
    <dbReference type="NCBI Taxonomy" id="2301697"/>
    <lineage>
        <taxon>Viruses</taxon>
        <taxon>Duplodnaviria</taxon>
        <taxon>Heunggongvirae</taxon>
        <taxon>Uroviricota</taxon>
        <taxon>Caudoviricetes</taxon>
        <taxon>Ruthgordonvirinae</taxon>
        <taxon>Schmidtvirus</taxon>
        <taxon>Schmidtvirus schmidt</taxon>
    </lineage>
</organism>
<proteinExistence type="predicted"/>
<evidence type="ECO:0000313" key="2">
    <source>
        <dbReference type="Proteomes" id="UP000262719"/>
    </source>
</evidence>
<keyword evidence="2" id="KW-1185">Reference proteome</keyword>